<evidence type="ECO:0000313" key="3">
    <source>
        <dbReference type="Proteomes" id="UP001596052"/>
    </source>
</evidence>
<dbReference type="InterPro" id="IPR025646">
    <property type="entry name" value="DUF4350"/>
</dbReference>
<gene>
    <name evidence="2" type="ORF">ACFQDI_04830</name>
</gene>
<comment type="caution">
    <text evidence="2">The sequence shown here is derived from an EMBL/GenBank/DDBJ whole genome shotgun (WGS) entry which is preliminary data.</text>
</comment>
<protein>
    <submittedName>
        <fullName evidence="2">DUF4350 domain-containing protein</fullName>
    </submittedName>
</protein>
<organism evidence="2 3">
    <name type="scientific">Prosthecobacter fluviatilis</name>
    <dbReference type="NCBI Taxonomy" id="445931"/>
    <lineage>
        <taxon>Bacteria</taxon>
        <taxon>Pseudomonadati</taxon>
        <taxon>Verrucomicrobiota</taxon>
        <taxon>Verrucomicrobiia</taxon>
        <taxon>Verrucomicrobiales</taxon>
        <taxon>Verrucomicrobiaceae</taxon>
        <taxon>Prosthecobacter</taxon>
    </lineage>
</organism>
<evidence type="ECO:0000313" key="2">
    <source>
        <dbReference type="EMBL" id="MFC5454173.1"/>
    </source>
</evidence>
<keyword evidence="3" id="KW-1185">Reference proteome</keyword>
<dbReference type="RefSeq" id="WP_377164140.1">
    <property type="nucleotide sequence ID" value="NZ_JBHSMQ010000001.1"/>
</dbReference>
<feature type="domain" description="DUF4350" evidence="1">
    <location>
        <begin position="35"/>
        <end position="242"/>
    </location>
</feature>
<dbReference type="Pfam" id="PF14258">
    <property type="entry name" value="DUF4350"/>
    <property type="match status" value="1"/>
</dbReference>
<proteinExistence type="predicted"/>
<sequence length="399" mass="44764">MLSVLACVLLLCGCKDGGGGRWKEVEITTGYKGQARVNPFLAAERLLDALGHNARTAKSLGKLPPHDAVIFISGEGGLAEGRAKQLLRWSFSGGHLVYFLDGTRPYNDFETQFGAYLSALLREERKDPVLEQLGVGVQRRFPEEELRDMTEGKSARKDETLLESDQKISWNGRSYHASLGGRQSLNLQRSLLRGEFSAGPREVSLALHLRHGTGWVTLLAHARPFRNHWIGQRDHANWLSALVGEHRAKEVLFVSTSTGSFFGLLWQRGWMAVVALAVCLGFWLWQQMPRFGPLAEVELDSTRHFASHIGALGEFFWRMRRGALLVNAARDAVWERVRERLRHLDDGSRQMNDVLAGELARRSGLPVQRVAAVFDMTPPGSVHQFVNLMRDLQAIRRAL</sequence>
<accession>A0ABW0KL32</accession>
<dbReference type="EMBL" id="JBHSMQ010000001">
    <property type="protein sequence ID" value="MFC5454173.1"/>
    <property type="molecule type" value="Genomic_DNA"/>
</dbReference>
<evidence type="ECO:0000259" key="1">
    <source>
        <dbReference type="Pfam" id="PF14258"/>
    </source>
</evidence>
<reference evidence="3" key="1">
    <citation type="journal article" date="2019" name="Int. J. Syst. Evol. Microbiol.">
        <title>The Global Catalogue of Microorganisms (GCM) 10K type strain sequencing project: providing services to taxonomists for standard genome sequencing and annotation.</title>
        <authorList>
            <consortium name="The Broad Institute Genomics Platform"/>
            <consortium name="The Broad Institute Genome Sequencing Center for Infectious Disease"/>
            <person name="Wu L."/>
            <person name="Ma J."/>
        </authorList>
    </citation>
    <scope>NUCLEOTIDE SEQUENCE [LARGE SCALE GENOMIC DNA]</scope>
    <source>
        <strain evidence="3">CGMCC 4.1469</strain>
    </source>
</reference>
<dbReference type="Proteomes" id="UP001596052">
    <property type="component" value="Unassembled WGS sequence"/>
</dbReference>
<name>A0ABW0KL32_9BACT</name>